<dbReference type="PROSITE" id="PS50977">
    <property type="entry name" value="HTH_TETR_2"/>
    <property type="match status" value="1"/>
</dbReference>
<dbReference type="AlphaFoldDB" id="A0A2P4R691"/>
<reference evidence="4" key="1">
    <citation type="submission" date="2018-01" db="EMBL/GenBank/DDBJ databases">
        <title>Genome sequnecing of Lactobacillus formosensis KACC 18721.</title>
        <authorList>
            <person name="Kim S.-J."/>
            <person name="Heo J."/>
        </authorList>
    </citation>
    <scope>NUCLEOTIDE SEQUENCE</scope>
    <source>
        <strain evidence="4">KACC 18721</strain>
    </source>
</reference>
<dbReference type="EMBL" id="PPWZ01000044">
    <property type="protein sequence ID" value="POH36750.1"/>
    <property type="molecule type" value="Genomic_DNA"/>
</dbReference>
<dbReference type="InterPro" id="IPR050624">
    <property type="entry name" value="HTH-type_Tx_Regulator"/>
</dbReference>
<protein>
    <submittedName>
        <fullName evidence="4">TetR/AcrR family transcriptional regulator</fullName>
    </submittedName>
</protein>
<gene>
    <name evidence="4" type="ORF">C2R26_06365</name>
</gene>
<evidence type="ECO:0000256" key="2">
    <source>
        <dbReference type="PROSITE-ProRule" id="PRU00335"/>
    </source>
</evidence>
<sequence length="200" mass="22898">MVNNIKRKTKKKEAILEAATKIFVRKGYKKTSIALIAKEAEASQVTLYKYYPSKISLARAVVIKLVIDGYTEYGQALNSSKKTFIEKMQDMMKSGVEKADEISDDFVVFMYSEFKGQNGNDEVMKTYNAYKYNFWKNLLDQGRREGVISSKISDEGAMLYLDMFIGSLMSTNPIAEHDPIEIKKHESDLMQLFFYGIIGR</sequence>
<feature type="DNA-binding region" description="H-T-H motif" evidence="2">
    <location>
        <begin position="32"/>
        <end position="51"/>
    </location>
</feature>
<dbReference type="PANTHER" id="PTHR43479:SF21">
    <property type="entry name" value="TRANSCRIPTIONAL REGULATOR, TETR FAMILY"/>
    <property type="match status" value="1"/>
</dbReference>
<dbReference type="SUPFAM" id="SSF46689">
    <property type="entry name" value="Homeodomain-like"/>
    <property type="match status" value="1"/>
</dbReference>
<evidence type="ECO:0000313" key="4">
    <source>
        <dbReference type="EMBL" id="POH36750.1"/>
    </source>
</evidence>
<comment type="caution">
    <text evidence="4">The sequence shown here is derived from an EMBL/GenBank/DDBJ whole genome shotgun (WGS) entry which is preliminary data.</text>
</comment>
<dbReference type="Pfam" id="PF00440">
    <property type="entry name" value="TetR_N"/>
    <property type="match status" value="1"/>
</dbReference>
<dbReference type="PANTHER" id="PTHR43479">
    <property type="entry name" value="ACREF/ENVCD OPERON REPRESSOR-RELATED"/>
    <property type="match status" value="1"/>
</dbReference>
<name>A0A2P4R691_9LACO</name>
<keyword evidence="1 2" id="KW-0238">DNA-binding</keyword>
<proteinExistence type="predicted"/>
<dbReference type="InterPro" id="IPR009057">
    <property type="entry name" value="Homeodomain-like_sf"/>
</dbReference>
<evidence type="ECO:0000256" key="1">
    <source>
        <dbReference type="ARBA" id="ARBA00023125"/>
    </source>
</evidence>
<evidence type="ECO:0000259" key="3">
    <source>
        <dbReference type="PROSITE" id="PS50977"/>
    </source>
</evidence>
<organism evidence="4">
    <name type="scientific">Companilactobacillus formosensis</name>
    <dbReference type="NCBI Taxonomy" id="1617889"/>
    <lineage>
        <taxon>Bacteria</taxon>
        <taxon>Bacillati</taxon>
        <taxon>Bacillota</taxon>
        <taxon>Bacilli</taxon>
        <taxon>Lactobacillales</taxon>
        <taxon>Lactobacillaceae</taxon>
        <taxon>Companilactobacillus</taxon>
    </lineage>
</organism>
<dbReference type="InterPro" id="IPR001647">
    <property type="entry name" value="HTH_TetR"/>
</dbReference>
<dbReference type="PRINTS" id="PR00455">
    <property type="entry name" value="HTHTETR"/>
</dbReference>
<accession>A0A2P4R691</accession>
<dbReference type="GO" id="GO:0003677">
    <property type="term" value="F:DNA binding"/>
    <property type="evidence" value="ECO:0007669"/>
    <property type="project" value="UniProtKB-UniRule"/>
</dbReference>
<dbReference type="Gene3D" id="1.10.357.10">
    <property type="entry name" value="Tetracycline Repressor, domain 2"/>
    <property type="match status" value="1"/>
</dbReference>
<feature type="domain" description="HTH tetR-type" evidence="3">
    <location>
        <begin position="9"/>
        <end position="69"/>
    </location>
</feature>